<comment type="caution">
    <text evidence="1">The sequence shown here is derived from an EMBL/GenBank/DDBJ whole genome shotgun (WGS) entry which is preliminary data.</text>
</comment>
<reference evidence="1 2" key="1">
    <citation type="submission" date="2019-06" db="EMBL/GenBank/DDBJ databases">
        <title>Wine fermentation using esterase from Monascus purpureus.</title>
        <authorList>
            <person name="Geng C."/>
            <person name="Zhang Y."/>
        </authorList>
    </citation>
    <scope>NUCLEOTIDE SEQUENCE [LARGE SCALE GENOMIC DNA]</scope>
    <source>
        <strain evidence="1">HQ1</strain>
    </source>
</reference>
<evidence type="ECO:0000313" key="1">
    <source>
        <dbReference type="EMBL" id="TQB77598.1"/>
    </source>
</evidence>
<dbReference type="Proteomes" id="UP000319663">
    <property type="component" value="Unassembled WGS sequence"/>
</dbReference>
<accession>A0A507R8F3</accession>
<sequence length="126" mass="13822">MAYVAIYTDIHDMHILASAPSAWESPFRGGLGRSYNASASMECEARVQESSLSLPPVDTRGSLHRKAVYRASYGLMSAKTAPARERGVSYTAEAYPMHMLMFLRSDEDIPAVAPQTRELLEPSGIV</sequence>
<dbReference type="EMBL" id="VIFY01000001">
    <property type="protein sequence ID" value="TQB77598.1"/>
    <property type="molecule type" value="Genomic_DNA"/>
</dbReference>
<name>A0A507R8F3_MONPU</name>
<dbReference type="AlphaFoldDB" id="A0A507R8F3"/>
<protein>
    <submittedName>
        <fullName evidence="1">Uncharacterized protein</fullName>
    </submittedName>
</protein>
<organism evidence="1 2">
    <name type="scientific">Monascus purpureus</name>
    <name type="common">Red mold</name>
    <name type="synonym">Monascus anka</name>
    <dbReference type="NCBI Taxonomy" id="5098"/>
    <lineage>
        <taxon>Eukaryota</taxon>
        <taxon>Fungi</taxon>
        <taxon>Dikarya</taxon>
        <taxon>Ascomycota</taxon>
        <taxon>Pezizomycotina</taxon>
        <taxon>Eurotiomycetes</taxon>
        <taxon>Eurotiomycetidae</taxon>
        <taxon>Eurotiales</taxon>
        <taxon>Aspergillaceae</taxon>
        <taxon>Monascus</taxon>
    </lineage>
</organism>
<proteinExistence type="predicted"/>
<keyword evidence="2" id="KW-1185">Reference proteome</keyword>
<gene>
    <name evidence="1" type="ORF">MPDQ_000139</name>
</gene>
<evidence type="ECO:0000313" key="2">
    <source>
        <dbReference type="Proteomes" id="UP000319663"/>
    </source>
</evidence>